<name>A0A0K2SIC0_LIMPI</name>
<dbReference type="AlphaFoldDB" id="A0A0K2SIC0"/>
<dbReference type="InterPro" id="IPR023380">
    <property type="entry name" value="DsbB-like_sf"/>
</dbReference>
<dbReference type="GO" id="GO:0006457">
    <property type="term" value="P:protein folding"/>
    <property type="evidence" value="ECO:0007669"/>
    <property type="project" value="InterPro"/>
</dbReference>
<keyword evidence="8 12" id="KW-0472">Membrane</keyword>
<reference evidence="14" key="1">
    <citation type="submission" date="2015-07" db="EMBL/GenBank/DDBJ databases">
        <title>Complete genome sequence and phylogenetic analysis of Limnochorda pilosa.</title>
        <authorList>
            <person name="Watanabe M."/>
            <person name="Kojima H."/>
            <person name="Fukui M."/>
        </authorList>
    </citation>
    <scope>NUCLEOTIDE SEQUENCE [LARGE SCALE GENOMIC DNA]</scope>
    <source>
        <strain evidence="14">HC45</strain>
    </source>
</reference>
<dbReference type="Proteomes" id="UP000065807">
    <property type="component" value="Chromosome"/>
</dbReference>
<evidence type="ECO:0000256" key="3">
    <source>
        <dbReference type="ARBA" id="ARBA00022448"/>
    </source>
</evidence>
<evidence type="ECO:0000256" key="1">
    <source>
        <dbReference type="ARBA" id="ARBA00004141"/>
    </source>
</evidence>
<sequence>MPWLERHGLTLAWLIALVATAGSIYASEVRQFLPCTLCWVERIFMFPLVLILGLASLRRDRGVVDYVLPLTVLGGLTSLYHFLLQKVPALESDAFCAAGVPCSVQYVNWLGFVTLPFLAWVAFTAMTLLLVACRRAERQNDPAQGAVPESSPGPAR</sequence>
<keyword evidence="7" id="KW-0560">Oxidoreductase</keyword>
<accession>A0A0K2SIC0</accession>
<evidence type="ECO:0000313" key="14">
    <source>
        <dbReference type="Proteomes" id="UP000065807"/>
    </source>
</evidence>
<feature type="transmembrane region" description="Helical" evidence="12">
    <location>
        <begin position="109"/>
        <end position="132"/>
    </location>
</feature>
<keyword evidence="3" id="KW-0813">Transport</keyword>
<evidence type="ECO:0000256" key="9">
    <source>
        <dbReference type="ARBA" id="ARBA00023157"/>
    </source>
</evidence>
<comment type="similarity">
    <text evidence="2">Belongs to the DsbB family. BdbC subfamily.</text>
</comment>
<dbReference type="KEGG" id="lpil:LIP_0996"/>
<evidence type="ECO:0000313" key="13">
    <source>
        <dbReference type="EMBL" id="BAS26853.1"/>
    </source>
</evidence>
<dbReference type="PANTHER" id="PTHR43469">
    <property type="entry name" value="DISULFIDE FORMATION PROTEIN-RELATED"/>
    <property type="match status" value="1"/>
</dbReference>
<keyword evidence="10" id="KW-0143">Chaperone</keyword>
<evidence type="ECO:0000256" key="12">
    <source>
        <dbReference type="SAM" id="Phobius"/>
    </source>
</evidence>
<keyword evidence="6 12" id="KW-1133">Transmembrane helix</keyword>
<keyword evidence="4 12" id="KW-0812">Transmembrane</keyword>
<dbReference type="Gene3D" id="1.20.1550.10">
    <property type="entry name" value="DsbB-like"/>
    <property type="match status" value="1"/>
</dbReference>
<dbReference type="STRING" id="1555112.LIP_0996"/>
<dbReference type="PIRSF" id="PIRSF036659">
    <property type="entry name" value="BdbC"/>
    <property type="match status" value="1"/>
</dbReference>
<feature type="transmembrane region" description="Helical" evidence="12">
    <location>
        <begin position="36"/>
        <end position="56"/>
    </location>
</feature>
<dbReference type="HAMAP" id="MF_00287">
    <property type="entry name" value="BdbC"/>
    <property type="match status" value="1"/>
</dbReference>
<dbReference type="InterPro" id="IPR012187">
    <property type="entry name" value="Disulphide_bond_form_BdbC"/>
</dbReference>
<dbReference type="RefSeq" id="WP_198409725.1">
    <property type="nucleotide sequence ID" value="NZ_AP014924.1"/>
</dbReference>
<organism evidence="13 14">
    <name type="scientific">Limnochorda pilosa</name>
    <dbReference type="NCBI Taxonomy" id="1555112"/>
    <lineage>
        <taxon>Bacteria</taxon>
        <taxon>Bacillati</taxon>
        <taxon>Bacillota</taxon>
        <taxon>Limnochordia</taxon>
        <taxon>Limnochordales</taxon>
        <taxon>Limnochordaceae</taxon>
        <taxon>Limnochorda</taxon>
    </lineage>
</organism>
<keyword evidence="5" id="KW-0249">Electron transport</keyword>
<keyword evidence="9" id="KW-1015">Disulfide bond</keyword>
<evidence type="ECO:0000256" key="7">
    <source>
        <dbReference type="ARBA" id="ARBA00023002"/>
    </source>
</evidence>
<protein>
    <submittedName>
        <fullName evidence="13">2-oxoglutarate dehydrogenase</fullName>
    </submittedName>
</protein>
<gene>
    <name evidence="13" type="ORF">LIP_0996</name>
</gene>
<evidence type="ECO:0000256" key="10">
    <source>
        <dbReference type="ARBA" id="ARBA00023186"/>
    </source>
</evidence>
<keyword evidence="11" id="KW-0676">Redox-active center</keyword>
<evidence type="ECO:0000256" key="4">
    <source>
        <dbReference type="ARBA" id="ARBA00022692"/>
    </source>
</evidence>
<dbReference type="SUPFAM" id="SSF158442">
    <property type="entry name" value="DsbB-like"/>
    <property type="match status" value="1"/>
</dbReference>
<dbReference type="NCBIfam" id="NF002849">
    <property type="entry name" value="PRK03113.1"/>
    <property type="match status" value="1"/>
</dbReference>
<evidence type="ECO:0000256" key="2">
    <source>
        <dbReference type="ARBA" id="ARBA00007602"/>
    </source>
</evidence>
<dbReference type="Pfam" id="PF02600">
    <property type="entry name" value="DsbB"/>
    <property type="match status" value="1"/>
</dbReference>
<keyword evidence="14" id="KW-1185">Reference proteome</keyword>
<dbReference type="PANTHER" id="PTHR43469:SF1">
    <property type="entry name" value="SPBETA PROPHAGE-DERIVED DISULFIDE BOND FORMATION PROTEIN B"/>
    <property type="match status" value="1"/>
</dbReference>
<comment type="subcellular location">
    <subcellularLocation>
        <location evidence="1">Membrane</location>
        <topology evidence="1">Multi-pass membrane protein</topology>
    </subcellularLocation>
</comment>
<feature type="transmembrane region" description="Helical" evidence="12">
    <location>
        <begin position="63"/>
        <end position="83"/>
    </location>
</feature>
<evidence type="ECO:0000256" key="8">
    <source>
        <dbReference type="ARBA" id="ARBA00023136"/>
    </source>
</evidence>
<proteinExistence type="inferred from homology"/>
<evidence type="ECO:0000256" key="11">
    <source>
        <dbReference type="ARBA" id="ARBA00023284"/>
    </source>
</evidence>
<dbReference type="GO" id="GO:0016020">
    <property type="term" value="C:membrane"/>
    <property type="evidence" value="ECO:0007669"/>
    <property type="project" value="UniProtKB-SubCell"/>
</dbReference>
<dbReference type="GO" id="GO:0015035">
    <property type="term" value="F:protein-disulfide reductase activity"/>
    <property type="evidence" value="ECO:0007669"/>
    <property type="project" value="InterPro"/>
</dbReference>
<dbReference type="InterPro" id="IPR003752">
    <property type="entry name" value="DiS_bond_form_DsbB/BdbC"/>
</dbReference>
<evidence type="ECO:0000256" key="6">
    <source>
        <dbReference type="ARBA" id="ARBA00022989"/>
    </source>
</evidence>
<reference evidence="14" key="2">
    <citation type="journal article" date="2016" name="Int. J. Syst. Evol. Microbiol.">
        <title>Complete genome sequence and cell structure of Limnochorda pilosa, a Gram-negative spore-former within the phylum Firmicutes.</title>
        <authorList>
            <person name="Watanabe M."/>
            <person name="Kojima H."/>
            <person name="Fukui M."/>
        </authorList>
    </citation>
    <scope>NUCLEOTIDE SEQUENCE [LARGE SCALE GENOMIC DNA]</scope>
    <source>
        <strain evidence="14">HC45</strain>
    </source>
</reference>
<dbReference type="EMBL" id="AP014924">
    <property type="protein sequence ID" value="BAS26853.1"/>
    <property type="molecule type" value="Genomic_DNA"/>
</dbReference>
<evidence type="ECO:0000256" key="5">
    <source>
        <dbReference type="ARBA" id="ARBA00022982"/>
    </source>
</evidence>